<feature type="domain" description="Reverse transcriptase" evidence="1">
    <location>
        <begin position="1"/>
        <end position="245"/>
    </location>
</feature>
<feature type="non-terminal residue" evidence="2">
    <location>
        <position position="1"/>
    </location>
</feature>
<dbReference type="PROSITE" id="PS50878">
    <property type="entry name" value="RT_POL"/>
    <property type="match status" value="1"/>
</dbReference>
<name>A0A1B6FSS1_9HEMI</name>
<gene>
    <name evidence="2" type="ORF">g.7228</name>
</gene>
<accession>A0A1B6FSS1</accession>
<evidence type="ECO:0000259" key="1">
    <source>
        <dbReference type="PROSITE" id="PS50878"/>
    </source>
</evidence>
<sequence>DKEPSVVKSYRPVTLLPVLGKLGEKLIVKRMSRWLIEEGLLSDRQFGFREGRGTVDALMKVKRDLEETVEKYALAVSLDIAGAFDSAWWPEILRVLRMWNCSKSLYCLIRDYFQGRDVVLKVGNGEAGKRLTRGCPQGSVVGPLLWNVMFDSLLRLELGEGVTITAYADDALLIVRGQSTQQLANRGSRAVEKVIEWGQQRKLKFSNAKTVTVMLKGKLVRPPRLLVEGEYIKCKKEMKYLGVVVGRRMSFEKHVEEVCEKMKGIYAKLAGQARANRGMTGKHLMMLYRGCVEPAMLYGCEFWGKDARKIALKRKLLSMQRRVLLKVAKAYNTVSHEAIRVLVGVIPIDLQIEERVKRWEDKGVGRDAAESTAARREETLDEWQRRWQESEKGRETFEYMPDVRRRLQQKWEMDHYLTQFVTRHGNFKANLKRFNLVEDERCQCGELETASHVLMECKLFEEDRRDLRQVMTSKNLEWRKVNFAFDEDTIKELRAATRRIGMKREGNRR</sequence>
<dbReference type="AlphaFoldDB" id="A0A1B6FSS1"/>
<dbReference type="Pfam" id="PF00078">
    <property type="entry name" value="RVT_1"/>
    <property type="match status" value="1"/>
</dbReference>
<dbReference type="EMBL" id="GECZ01016512">
    <property type="protein sequence ID" value="JAS53257.1"/>
    <property type="molecule type" value="Transcribed_RNA"/>
</dbReference>
<dbReference type="InterPro" id="IPR043502">
    <property type="entry name" value="DNA/RNA_pol_sf"/>
</dbReference>
<protein>
    <recommendedName>
        <fullName evidence="1">Reverse transcriptase domain-containing protein</fullName>
    </recommendedName>
</protein>
<dbReference type="GO" id="GO:0071897">
    <property type="term" value="P:DNA biosynthetic process"/>
    <property type="evidence" value="ECO:0007669"/>
    <property type="project" value="UniProtKB-ARBA"/>
</dbReference>
<evidence type="ECO:0000313" key="2">
    <source>
        <dbReference type="EMBL" id="JAS53257.1"/>
    </source>
</evidence>
<dbReference type="PANTHER" id="PTHR19446">
    <property type="entry name" value="REVERSE TRANSCRIPTASES"/>
    <property type="match status" value="1"/>
</dbReference>
<dbReference type="InterPro" id="IPR000477">
    <property type="entry name" value="RT_dom"/>
</dbReference>
<dbReference type="CDD" id="cd01650">
    <property type="entry name" value="RT_nLTR_like"/>
    <property type="match status" value="1"/>
</dbReference>
<organism evidence="2">
    <name type="scientific">Cuerna arida</name>
    <dbReference type="NCBI Taxonomy" id="1464854"/>
    <lineage>
        <taxon>Eukaryota</taxon>
        <taxon>Metazoa</taxon>
        <taxon>Ecdysozoa</taxon>
        <taxon>Arthropoda</taxon>
        <taxon>Hexapoda</taxon>
        <taxon>Insecta</taxon>
        <taxon>Pterygota</taxon>
        <taxon>Neoptera</taxon>
        <taxon>Paraneoptera</taxon>
        <taxon>Hemiptera</taxon>
        <taxon>Auchenorrhyncha</taxon>
        <taxon>Membracoidea</taxon>
        <taxon>Cicadellidae</taxon>
        <taxon>Cicadellinae</taxon>
        <taxon>Proconiini</taxon>
        <taxon>Cuerna</taxon>
    </lineage>
</organism>
<dbReference type="SUPFAM" id="SSF56672">
    <property type="entry name" value="DNA/RNA polymerases"/>
    <property type="match status" value="1"/>
</dbReference>
<reference evidence="2" key="1">
    <citation type="submission" date="2015-11" db="EMBL/GenBank/DDBJ databases">
        <title>De novo transcriptome assembly of four potential Pierce s Disease insect vectors from Arizona vineyards.</title>
        <authorList>
            <person name="Tassone E.E."/>
        </authorList>
    </citation>
    <scope>NUCLEOTIDE SEQUENCE</scope>
</reference>
<proteinExistence type="predicted"/>